<dbReference type="Proteomes" id="UP000000600">
    <property type="component" value="Unassembled WGS sequence"/>
</dbReference>
<dbReference type="HOGENOM" id="CLU_2547449_0_0_1"/>
<dbReference type="GeneID" id="5014116"/>
<sequence length="83" mass="9692">MSQTEQQENNYDAQYLEIFGCNHSTRQMHSEKLICQQCGIFINSVIELFQIKVDHKSLQNNQDEVQHLFSIPQINIGQYLGSF</sequence>
<dbReference type="InParanoid" id="A0BQW7"/>
<proteinExistence type="predicted"/>
<accession>A0BQW7</accession>
<protein>
    <submittedName>
        <fullName evidence="1">Uncharacterized protein</fullName>
    </submittedName>
</protein>
<organism evidence="1 2">
    <name type="scientific">Paramecium tetraurelia</name>
    <dbReference type="NCBI Taxonomy" id="5888"/>
    <lineage>
        <taxon>Eukaryota</taxon>
        <taxon>Sar</taxon>
        <taxon>Alveolata</taxon>
        <taxon>Ciliophora</taxon>
        <taxon>Intramacronucleata</taxon>
        <taxon>Oligohymenophorea</taxon>
        <taxon>Peniculida</taxon>
        <taxon>Parameciidae</taxon>
        <taxon>Paramecium</taxon>
    </lineage>
</organism>
<name>A0BQW7_PARTE</name>
<dbReference type="EMBL" id="CT868010">
    <property type="protein sequence ID" value="CAK60934.1"/>
    <property type="molecule type" value="Genomic_DNA"/>
</dbReference>
<dbReference type="RefSeq" id="XP_001428332.1">
    <property type="nucleotide sequence ID" value="XM_001428295.1"/>
</dbReference>
<dbReference type="KEGG" id="ptm:GSPATT00031163001"/>
<reference evidence="1 2" key="1">
    <citation type="journal article" date="2006" name="Nature">
        <title>Global trends of whole-genome duplications revealed by the ciliate Paramecium tetraurelia.</title>
        <authorList>
            <consortium name="Genoscope"/>
            <person name="Aury J.-M."/>
            <person name="Jaillon O."/>
            <person name="Duret L."/>
            <person name="Noel B."/>
            <person name="Jubin C."/>
            <person name="Porcel B.M."/>
            <person name="Segurens B."/>
            <person name="Daubin V."/>
            <person name="Anthouard V."/>
            <person name="Aiach N."/>
            <person name="Arnaiz O."/>
            <person name="Billaut A."/>
            <person name="Beisson J."/>
            <person name="Blanc I."/>
            <person name="Bouhouche K."/>
            <person name="Camara F."/>
            <person name="Duharcourt S."/>
            <person name="Guigo R."/>
            <person name="Gogendeau D."/>
            <person name="Katinka M."/>
            <person name="Keller A.-M."/>
            <person name="Kissmehl R."/>
            <person name="Klotz C."/>
            <person name="Koll F."/>
            <person name="Le Moue A."/>
            <person name="Lepere C."/>
            <person name="Malinsky S."/>
            <person name="Nowacki M."/>
            <person name="Nowak J.K."/>
            <person name="Plattner H."/>
            <person name="Poulain J."/>
            <person name="Ruiz F."/>
            <person name="Serrano V."/>
            <person name="Zagulski M."/>
            <person name="Dessen P."/>
            <person name="Betermier M."/>
            <person name="Weissenbach J."/>
            <person name="Scarpelli C."/>
            <person name="Schachter V."/>
            <person name="Sperling L."/>
            <person name="Meyer E."/>
            <person name="Cohen J."/>
            <person name="Wincker P."/>
        </authorList>
    </citation>
    <scope>NUCLEOTIDE SEQUENCE [LARGE SCALE GENOMIC DNA]</scope>
    <source>
        <strain evidence="1 2">Stock d4-2</strain>
    </source>
</reference>
<gene>
    <name evidence="1" type="ORF">GSPATT00031163001</name>
</gene>
<evidence type="ECO:0000313" key="1">
    <source>
        <dbReference type="EMBL" id="CAK60934.1"/>
    </source>
</evidence>
<dbReference type="AlphaFoldDB" id="A0BQW7"/>
<evidence type="ECO:0000313" key="2">
    <source>
        <dbReference type="Proteomes" id="UP000000600"/>
    </source>
</evidence>
<keyword evidence="2" id="KW-1185">Reference proteome</keyword>